<evidence type="ECO:0000256" key="4">
    <source>
        <dbReference type="ARBA" id="ARBA00022737"/>
    </source>
</evidence>
<evidence type="ECO:0000256" key="3">
    <source>
        <dbReference type="ARBA" id="ARBA00022692"/>
    </source>
</evidence>
<evidence type="ECO:0000313" key="14">
    <source>
        <dbReference type="Proteomes" id="UP000812966"/>
    </source>
</evidence>
<dbReference type="InterPro" id="IPR017871">
    <property type="entry name" value="ABC_transporter-like_CS"/>
</dbReference>
<dbReference type="PANTHER" id="PTHR24223:SF353">
    <property type="entry name" value="ABC TRANSPORTER ATP-BINDING PROTEIN_PERMEASE VMR1-RELATED"/>
    <property type="match status" value="1"/>
</dbReference>
<feature type="transmembrane region" description="Helical" evidence="10">
    <location>
        <begin position="174"/>
        <end position="195"/>
    </location>
</feature>
<feature type="transmembrane region" description="Helical" evidence="10">
    <location>
        <begin position="225"/>
        <end position="245"/>
    </location>
</feature>
<keyword evidence="8 10" id="KW-0472">Membrane</keyword>
<dbReference type="GO" id="GO:0000329">
    <property type="term" value="C:fungal-type vacuole membrane"/>
    <property type="evidence" value="ECO:0007669"/>
    <property type="project" value="TreeGrafter"/>
</dbReference>
<dbReference type="InterPro" id="IPR003593">
    <property type="entry name" value="AAA+_ATPase"/>
</dbReference>
<feature type="transmembrane region" description="Helical" evidence="10">
    <location>
        <begin position="419"/>
        <end position="438"/>
    </location>
</feature>
<dbReference type="Gene3D" id="1.20.1560.10">
    <property type="entry name" value="ABC transporter type 1, transmembrane domain"/>
    <property type="match status" value="2"/>
</dbReference>
<evidence type="ECO:0000313" key="13">
    <source>
        <dbReference type="EMBL" id="KAG7529839.1"/>
    </source>
</evidence>
<dbReference type="Proteomes" id="UP000812966">
    <property type="component" value="Unassembled WGS sequence"/>
</dbReference>
<dbReference type="PROSITE" id="PS00211">
    <property type="entry name" value="ABC_TRANSPORTER_1"/>
    <property type="match status" value="1"/>
</dbReference>
<feature type="transmembrane region" description="Helical" evidence="10">
    <location>
        <begin position="1341"/>
        <end position="1362"/>
    </location>
</feature>
<evidence type="ECO:0000256" key="1">
    <source>
        <dbReference type="ARBA" id="ARBA00004141"/>
    </source>
</evidence>
<dbReference type="Gene3D" id="3.40.50.300">
    <property type="entry name" value="P-loop containing nucleotide triphosphate hydrolases"/>
    <property type="match status" value="2"/>
</dbReference>
<feature type="transmembrane region" description="Helical" evidence="10">
    <location>
        <begin position="546"/>
        <end position="564"/>
    </location>
</feature>
<dbReference type="GO" id="GO:0016887">
    <property type="term" value="F:ATP hydrolysis activity"/>
    <property type="evidence" value="ECO:0007669"/>
    <property type="project" value="InterPro"/>
</dbReference>
<feature type="transmembrane region" description="Helical" evidence="10">
    <location>
        <begin position="1205"/>
        <end position="1223"/>
    </location>
</feature>
<sequence>MRDYFCVHDKGPVWDGVDFSPCWTRSILPGVFPLIVIASSLVVLLPTIGRRIASSSKNISLAEETPSTKGSDDEKPSLRRIEDHILLESVHTSVEASVQTGTLDEREKIPVERLGDWIGLIGSIGFVVVQIVYITTTSHHSWERLALFIYMTLLAATAIPTAKTAPFVKYIPQVHVVALLWLFLPVQFVVFRSALLHHLRDSTEVAHRHGHGYASKHHTSSKKPFVFETILMAHTIFFLVVYTSVPFRTRLDGILQGLKAGKGNGARRKVVIGYAAEETEAYTVNDNPAEPRSVMSRALFSHVIPIVFRHYKNPLQVKDVPAIREDDTPPVSVANWRLDQKEADGHAEDRKSGGPKKKPTKFAFRLFWHFRELFWLQFFWSLWAVIFAFFSPLSLQLLLRFVADRKSDDPTVAGKTPTHVAVLYVALMVIGQLGSSLSQSQILNTGRRICIRSRAVIITEIYCKALRRRDLSGAVAARSVAPTDDKSGSEDASKPKTEAVEANITNLVGVDAFFISEIAGYLYYFVTCILCIIVAMGLLYRLLGLSSLAGVATMILLTPIQGYITKAFASTQKTLLHATDARLEAATEVLSSIKTIKFAAWENKFFDRMQTSRDHELGVLKHRFYLRVLANVMMQITPPLVTIVTFAFYTLYFKRPLTAAIAFTSLSLFSMIRTPLAAVLEMTTAATNAYVSAGRVEDFLNVEETLKYDQLSVAVAPEDPTIGFKNAVIKHAARQGEEDKSATVAESSTSENFRLELDDVNFPVGAMSIIVGSVGSGKSTLLNSLLGETTLLSGKIFMINDRGDRELCPQDPVTGLTDTVAYCPQAPWLIGATIRENILFGRPYEKSRYDSVIAACALERDLEIFEEGDKTIVGEKGTVCSGGQKARIALARAVYSSARTLLCDDVTSAVDAHTASHLYRNCFKGPLMAGRTLILVTHAVGLVLPGTEYAVILEDGEVRGIGSPGKLKAQGHFAEEELEDDGKQLTKHLGASGDPKDLPHVEDGTMTFEDLEGHDGEIEQVAKQIDKDNTDPAAKREKFFKAENQATGSIGLATYTAYFKYMGSLVYWIFLVLLFVGAQGTQIQTNNWIRSWANAVEEAYSSALMQSIELVRELGDRYKINTPEDDSLYYLIVYVILNVLFGILVAGRTLATFNASLKASRVLYGQLLRAVLGARMRFFDSTPSGQILNRLSNDIQVVDQQAAEVMMLFVNSVLNTVAVFVVVSIATPAFIIAAIFISGLYAIIGALYNATSLEVKRCDSVTKSPVLVGFGEVLQGQTSIRAYADTARFTRELMTRLETNIRAFHLLWQNNRLLSVYCDVAGSLVIIFAATFVLLNDKLTAGAAGLSLSYAMTFTDFVLWIVRLWAANEQNMTSVERLQEYLKLEPEAIPEAKEPPAYWPTKEAKIEVEELTCAYAPELPPVLKGVSFVVQPGERVGVCGRTVRL</sequence>
<dbReference type="FunFam" id="1.20.1560.10:FF:000010">
    <property type="entry name" value="Multidrug resistance-associated ABC transporter"/>
    <property type="match status" value="1"/>
</dbReference>
<dbReference type="InterPro" id="IPR027417">
    <property type="entry name" value="P-loop_NTPase"/>
</dbReference>
<dbReference type="FunFam" id="3.40.50.300:FF:000825">
    <property type="entry name" value="ABC bile acid transporter"/>
    <property type="match status" value="1"/>
</dbReference>
<feature type="transmembrane region" description="Helical" evidence="10">
    <location>
        <begin position="1314"/>
        <end position="1335"/>
    </location>
</feature>
<feature type="transmembrane region" description="Helical" evidence="10">
    <location>
        <begin position="373"/>
        <end position="399"/>
    </location>
</feature>
<comment type="caution">
    <text evidence="13">The sequence shown here is derived from an EMBL/GenBank/DDBJ whole genome shotgun (WGS) entry which is preliminary data.</text>
</comment>
<evidence type="ECO:0000256" key="2">
    <source>
        <dbReference type="ARBA" id="ARBA00022448"/>
    </source>
</evidence>
<evidence type="ECO:0000256" key="5">
    <source>
        <dbReference type="ARBA" id="ARBA00022741"/>
    </source>
</evidence>
<feature type="transmembrane region" description="Helical" evidence="10">
    <location>
        <begin position="521"/>
        <end position="540"/>
    </location>
</feature>
<dbReference type="InterPro" id="IPR003439">
    <property type="entry name" value="ABC_transporter-like_ATP-bd"/>
</dbReference>
<dbReference type="SMART" id="SM00382">
    <property type="entry name" value="AAA"/>
    <property type="match status" value="1"/>
</dbReference>
<organism evidence="13 14">
    <name type="scientific">Filobasidium floriforme</name>
    <dbReference type="NCBI Taxonomy" id="5210"/>
    <lineage>
        <taxon>Eukaryota</taxon>
        <taxon>Fungi</taxon>
        <taxon>Dikarya</taxon>
        <taxon>Basidiomycota</taxon>
        <taxon>Agaricomycotina</taxon>
        <taxon>Tremellomycetes</taxon>
        <taxon>Filobasidiales</taxon>
        <taxon>Filobasidiaceae</taxon>
        <taxon>Filobasidium</taxon>
    </lineage>
</organism>
<feature type="transmembrane region" description="Helical" evidence="10">
    <location>
        <begin position="114"/>
        <end position="133"/>
    </location>
</feature>
<dbReference type="CDD" id="cd18596">
    <property type="entry name" value="ABC_6TM_VMR1_D1_like"/>
    <property type="match status" value="1"/>
</dbReference>
<evidence type="ECO:0000259" key="11">
    <source>
        <dbReference type="PROSITE" id="PS50893"/>
    </source>
</evidence>
<reference evidence="13" key="1">
    <citation type="submission" date="2020-04" db="EMBL/GenBank/DDBJ databases">
        <title>Analysis of mating type loci in Filobasidium floriforme.</title>
        <authorList>
            <person name="Nowrousian M."/>
        </authorList>
    </citation>
    <scope>NUCLEOTIDE SEQUENCE</scope>
    <source>
        <strain evidence="13">CBS 6242</strain>
    </source>
</reference>
<feature type="domain" description="ABC transporter" evidence="11">
    <location>
        <begin position="739"/>
        <end position="980"/>
    </location>
</feature>
<dbReference type="PROSITE" id="PS50929">
    <property type="entry name" value="ABC_TM1F"/>
    <property type="match status" value="2"/>
</dbReference>
<feature type="transmembrane region" description="Helical" evidence="10">
    <location>
        <begin position="657"/>
        <end position="680"/>
    </location>
</feature>
<feature type="transmembrane region" description="Helical" evidence="10">
    <location>
        <begin position="145"/>
        <end position="162"/>
    </location>
</feature>
<keyword evidence="2" id="KW-0813">Transport</keyword>
<keyword evidence="3 10" id="KW-0812">Transmembrane</keyword>
<dbReference type="SUPFAM" id="SSF52540">
    <property type="entry name" value="P-loop containing nucleoside triphosphate hydrolases"/>
    <property type="match status" value="1"/>
</dbReference>
<feature type="domain" description="ABC transmembrane type-1" evidence="12">
    <location>
        <begin position="503"/>
        <end position="688"/>
    </location>
</feature>
<feature type="transmembrane region" description="Helical" evidence="10">
    <location>
        <begin position="628"/>
        <end position="651"/>
    </location>
</feature>
<dbReference type="GO" id="GO:0140359">
    <property type="term" value="F:ABC-type transporter activity"/>
    <property type="evidence" value="ECO:0007669"/>
    <property type="project" value="InterPro"/>
</dbReference>
<feature type="transmembrane region" description="Helical" evidence="10">
    <location>
        <begin position="27"/>
        <end position="48"/>
    </location>
</feature>
<gene>
    <name evidence="13" type="ORF">FFLO_05379</name>
</gene>
<dbReference type="InterPro" id="IPR050173">
    <property type="entry name" value="ABC_transporter_C-like"/>
</dbReference>
<comment type="subcellular location">
    <subcellularLocation>
        <location evidence="1">Membrane</location>
        <topology evidence="1">Multi-pass membrane protein</topology>
    </subcellularLocation>
</comment>
<keyword evidence="14" id="KW-1185">Reference proteome</keyword>
<dbReference type="Pfam" id="PF00005">
    <property type="entry name" value="ABC_tran"/>
    <property type="match status" value="1"/>
</dbReference>
<keyword evidence="5" id="KW-0547">Nucleotide-binding</keyword>
<evidence type="ECO:0000256" key="10">
    <source>
        <dbReference type="SAM" id="Phobius"/>
    </source>
</evidence>
<keyword evidence="4" id="KW-0677">Repeat</keyword>
<protein>
    <recommendedName>
        <fullName evidence="15">ABC transporter</fullName>
    </recommendedName>
</protein>
<dbReference type="CDD" id="cd18604">
    <property type="entry name" value="ABC_6TM_VMR1_D2_like"/>
    <property type="match status" value="1"/>
</dbReference>
<keyword evidence="7 10" id="KW-1133">Transmembrane helix</keyword>
<evidence type="ECO:0008006" key="15">
    <source>
        <dbReference type="Google" id="ProtNLM"/>
    </source>
</evidence>
<dbReference type="PANTHER" id="PTHR24223">
    <property type="entry name" value="ATP-BINDING CASSETTE SUB-FAMILY C"/>
    <property type="match status" value="1"/>
</dbReference>
<evidence type="ECO:0000256" key="7">
    <source>
        <dbReference type="ARBA" id="ARBA00022989"/>
    </source>
</evidence>
<feature type="transmembrane region" description="Helical" evidence="10">
    <location>
        <begin position="1128"/>
        <end position="1151"/>
    </location>
</feature>
<dbReference type="InterPro" id="IPR036640">
    <property type="entry name" value="ABC1_TM_sf"/>
</dbReference>
<name>A0A8K0NN96_9TREE</name>
<keyword evidence="9" id="KW-0325">Glycoprotein</keyword>
<feature type="transmembrane region" description="Helical" evidence="10">
    <location>
        <begin position="1229"/>
        <end position="1248"/>
    </location>
</feature>
<dbReference type="InterPro" id="IPR011527">
    <property type="entry name" value="ABC1_TM_dom"/>
</dbReference>
<accession>A0A8K0NN96</accession>
<evidence type="ECO:0000256" key="9">
    <source>
        <dbReference type="ARBA" id="ARBA00023180"/>
    </source>
</evidence>
<feature type="domain" description="ABC transmembrane type-1" evidence="12">
    <location>
        <begin position="1069"/>
        <end position="1367"/>
    </location>
</feature>
<keyword evidence="6" id="KW-0067">ATP-binding</keyword>
<feature type="transmembrane region" description="Helical" evidence="10">
    <location>
        <begin position="1065"/>
        <end position="1083"/>
    </location>
</feature>
<evidence type="ECO:0000259" key="12">
    <source>
        <dbReference type="PROSITE" id="PS50929"/>
    </source>
</evidence>
<dbReference type="SUPFAM" id="SSF90123">
    <property type="entry name" value="ABC transporter transmembrane region"/>
    <property type="match status" value="2"/>
</dbReference>
<dbReference type="CDD" id="cd03250">
    <property type="entry name" value="ABCC_MRP_domain1"/>
    <property type="match status" value="1"/>
</dbReference>
<dbReference type="Pfam" id="PF00664">
    <property type="entry name" value="ABC_membrane"/>
    <property type="match status" value="2"/>
</dbReference>
<evidence type="ECO:0000256" key="8">
    <source>
        <dbReference type="ARBA" id="ARBA00023136"/>
    </source>
</evidence>
<dbReference type="GO" id="GO:0005524">
    <property type="term" value="F:ATP binding"/>
    <property type="evidence" value="ECO:0007669"/>
    <property type="project" value="UniProtKB-KW"/>
</dbReference>
<proteinExistence type="predicted"/>
<dbReference type="EMBL" id="JABELV010000134">
    <property type="protein sequence ID" value="KAG7529839.1"/>
    <property type="molecule type" value="Genomic_DNA"/>
</dbReference>
<evidence type="ECO:0000256" key="6">
    <source>
        <dbReference type="ARBA" id="ARBA00022840"/>
    </source>
</evidence>
<dbReference type="PROSITE" id="PS50893">
    <property type="entry name" value="ABC_TRANSPORTER_2"/>
    <property type="match status" value="1"/>
</dbReference>